<evidence type="ECO:0000313" key="1">
    <source>
        <dbReference type="EMBL" id="KAJ7519004.1"/>
    </source>
</evidence>
<comment type="caution">
    <text evidence="1">The sequence shown here is derived from an EMBL/GenBank/DDBJ whole genome shotgun (WGS) entry which is preliminary data.</text>
</comment>
<name>A0ACC2AN47_DIPCM</name>
<dbReference type="EMBL" id="CM055111">
    <property type="protein sequence ID" value="KAJ7519004.1"/>
    <property type="molecule type" value="Genomic_DNA"/>
</dbReference>
<reference evidence="2" key="1">
    <citation type="journal article" date="2024" name="Proc. Natl. Acad. Sci. U.S.A.">
        <title>Extraordinary preservation of gene collinearity over three hundred million years revealed in homosporous lycophytes.</title>
        <authorList>
            <person name="Li C."/>
            <person name="Wickell D."/>
            <person name="Kuo L.Y."/>
            <person name="Chen X."/>
            <person name="Nie B."/>
            <person name="Liao X."/>
            <person name="Peng D."/>
            <person name="Ji J."/>
            <person name="Jenkins J."/>
            <person name="Williams M."/>
            <person name="Shu S."/>
            <person name="Plott C."/>
            <person name="Barry K."/>
            <person name="Rajasekar S."/>
            <person name="Grimwood J."/>
            <person name="Han X."/>
            <person name="Sun S."/>
            <person name="Hou Z."/>
            <person name="He W."/>
            <person name="Dai G."/>
            <person name="Sun C."/>
            <person name="Schmutz J."/>
            <person name="Leebens-Mack J.H."/>
            <person name="Li F.W."/>
            <person name="Wang L."/>
        </authorList>
    </citation>
    <scope>NUCLEOTIDE SEQUENCE [LARGE SCALE GENOMIC DNA]</scope>
    <source>
        <strain evidence="2">cv. PW_Plant_1</strain>
    </source>
</reference>
<protein>
    <submittedName>
        <fullName evidence="1">Uncharacterized protein</fullName>
    </submittedName>
</protein>
<gene>
    <name evidence="1" type="ORF">O6H91_20G018800</name>
</gene>
<proteinExistence type="predicted"/>
<keyword evidence="2" id="KW-1185">Reference proteome</keyword>
<sequence length="1161" mass="127399">MEIDTLLPSPQNQESVGSLRTNEQKSEANQSSMSTTNNDAADDEEDICRICRTSGDEGSPLFYPCACSGSIKYVHQDCLLQWLNHSHARQCEVCKHPFAFSAVYAENAPARLPLWELIVGMFVKAGRGTRFFARLVLVLSVWLLFIPFTTFWIWRLTFVRSVAEAQRLFASRLTPSLLLTDSLNGFLLSAGIVFIFLGATSLREYFWHMRELVGQEVLAEENAGERQIALLPARRQGQAVPGARRVRPVDGQAVQVQLVAGGNAEAGMGDGLAAGARQLIRRNAENVAAHLEIQAARLEAHVEQMFDAAEDADGGEDVPFDELVGMQGPVFHLIENAITVLASNAIFLALVALVPFTLGRVVLSIASRVMVATGSASFIDASSLSNITNSRESGIKSTVHFTNLSASTPMELVIDTEIFSSRNLLSSNGLQLVHQAASAKGVQNTIDAMTEAMVAVLKLSDVATVAVGYGVIIVASCLYAGLIILARYGRGQALTVGRIRGVASMAEAAPSFARQVVGGIKYMATLAKVAFLLVIELGVFPLLCGWWLDICTLGMLDVSLSQRVTFFWASPLTSSLLHWLVGIVYMLQISGFVSLLREVLRPGVLYFLRDPSDPNYNPFRDLIDDSLYKHARRVLLSVVVYGSLIVMLVFLPVQLAIFTSPSTFPLDIRVSDPFTELPADMLLFHICIPFALEHFRPRATIKGILFSWFSSVGWALGLSEYLLPPSENSNRAEERGPRPQNVEHGVAPNHERVPLVVQRGNEEETPKSSGAGLAVEGDFDRRSEAIEWYMFAARIVVLLVGAMMTLFVTNFVMVLLPISLGRAIFASLSKLPITRGAKCNDLYAFNIGCYVIWAVGAAIKYAVDYLRTHNLRVLMMQVLKWSAIMVKSTCLLFFWIVVIPVLVGLLFELLVIVPLRVPVDESPVFLLYQDWALGLVFLKIWTRLVMLGQLTPLADESWRIKFEQVRSDGFSRLRGLWVFQEIVAPILIKLLTALCVPYVVARGLFPPLGFSLTANSAVYRFAWLVCLALIIVWYGIKRMHRCVSDLHNLIRDDRYLIGRRLHNYGERPGSSTAQNSASLLASSPTGGSSSSEQSGVEQEITSLTADATGESSKSAGDPTDPNIEQKEDSRCRVLSSEGLNGTRLAVSGGSIKLHSVGGSCL</sequence>
<dbReference type="Proteomes" id="UP001162992">
    <property type="component" value="Chromosome 20"/>
</dbReference>
<organism evidence="1 2">
    <name type="scientific">Diphasiastrum complanatum</name>
    <name type="common">Issler's clubmoss</name>
    <name type="synonym">Lycopodium complanatum</name>
    <dbReference type="NCBI Taxonomy" id="34168"/>
    <lineage>
        <taxon>Eukaryota</taxon>
        <taxon>Viridiplantae</taxon>
        <taxon>Streptophyta</taxon>
        <taxon>Embryophyta</taxon>
        <taxon>Tracheophyta</taxon>
        <taxon>Lycopodiopsida</taxon>
        <taxon>Lycopodiales</taxon>
        <taxon>Lycopodiaceae</taxon>
        <taxon>Lycopodioideae</taxon>
        <taxon>Diphasiastrum</taxon>
    </lineage>
</organism>
<evidence type="ECO:0000313" key="2">
    <source>
        <dbReference type="Proteomes" id="UP001162992"/>
    </source>
</evidence>
<accession>A0ACC2AN47</accession>